<proteinExistence type="inferred from homology"/>
<dbReference type="Gene3D" id="1.10.10.10">
    <property type="entry name" value="Winged helix-like DNA-binding domain superfamily/Winged helix DNA-binding domain"/>
    <property type="match status" value="1"/>
</dbReference>
<feature type="region of interest" description="Disordered" evidence="2">
    <location>
        <begin position="48"/>
        <end position="72"/>
    </location>
</feature>
<comment type="similarity">
    <text evidence="1">Belongs to the sigma-70 factor family.</text>
</comment>
<dbReference type="Proteomes" id="UP000239899">
    <property type="component" value="Unassembled WGS sequence"/>
</dbReference>
<evidence type="ECO:0000256" key="1">
    <source>
        <dbReference type="ARBA" id="ARBA00007788"/>
    </source>
</evidence>
<dbReference type="InterPro" id="IPR013325">
    <property type="entry name" value="RNA_pol_sigma_r2"/>
</dbReference>
<feature type="compositionally biased region" description="Basic residues" evidence="2">
    <location>
        <begin position="163"/>
        <end position="174"/>
    </location>
</feature>
<protein>
    <submittedName>
        <fullName evidence="3">RNA polymerase sigma factor</fullName>
    </submittedName>
</protein>
<dbReference type="InterPro" id="IPR050239">
    <property type="entry name" value="Sigma-70_RNA_pol_init_factors"/>
</dbReference>
<dbReference type="GO" id="GO:0006352">
    <property type="term" value="P:DNA-templated transcription initiation"/>
    <property type="evidence" value="ECO:0007669"/>
    <property type="project" value="InterPro"/>
</dbReference>
<dbReference type="InterPro" id="IPR036388">
    <property type="entry name" value="WH-like_DNA-bd_sf"/>
</dbReference>
<feature type="region of interest" description="Disordered" evidence="2">
    <location>
        <begin position="234"/>
        <end position="266"/>
    </location>
</feature>
<gene>
    <name evidence="3" type="ORF">C2E21_4485</name>
</gene>
<organism evidence="3 4">
    <name type="scientific">Chlorella sorokiniana</name>
    <name type="common">Freshwater green alga</name>
    <dbReference type="NCBI Taxonomy" id="3076"/>
    <lineage>
        <taxon>Eukaryota</taxon>
        <taxon>Viridiplantae</taxon>
        <taxon>Chlorophyta</taxon>
        <taxon>core chlorophytes</taxon>
        <taxon>Trebouxiophyceae</taxon>
        <taxon>Chlorellales</taxon>
        <taxon>Chlorellaceae</taxon>
        <taxon>Chlorella clade</taxon>
        <taxon>Chlorella</taxon>
    </lineage>
</organism>
<dbReference type="EMBL" id="LHPG02000008">
    <property type="protein sequence ID" value="PRW56440.1"/>
    <property type="molecule type" value="Genomic_DNA"/>
</dbReference>
<feature type="region of interest" description="Disordered" evidence="2">
    <location>
        <begin position="120"/>
        <end position="174"/>
    </location>
</feature>
<dbReference type="Gene3D" id="1.20.120.1810">
    <property type="match status" value="1"/>
</dbReference>
<dbReference type="PANTHER" id="PTHR30603:SF4">
    <property type="entry name" value="RNA POLYMERASE SIGMA FACTOR SIGE, CHLOROPLASTIC_MITOCHONDRIAL"/>
    <property type="match status" value="1"/>
</dbReference>
<feature type="compositionally biased region" description="Low complexity" evidence="2">
    <location>
        <begin position="380"/>
        <end position="401"/>
    </location>
</feature>
<evidence type="ECO:0000256" key="2">
    <source>
        <dbReference type="SAM" id="MobiDB-lite"/>
    </source>
</evidence>
<feature type="region of interest" description="Disordered" evidence="2">
    <location>
        <begin position="380"/>
        <end position="410"/>
    </location>
</feature>
<dbReference type="SUPFAM" id="SSF88946">
    <property type="entry name" value="Sigma2 domain of RNA polymerase sigma factors"/>
    <property type="match status" value="1"/>
</dbReference>
<dbReference type="PANTHER" id="PTHR30603">
    <property type="entry name" value="RNA POLYMERASE SIGMA FACTOR RPO"/>
    <property type="match status" value="1"/>
</dbReference>
<sequence>MPCGPLPTASLCGRWAAAPGLPAIQRVAAAPARSGSIACRAAAAAPPAPDRAAATERPQAAGGALPSTSVSLGTHSAPDSWLAYSWQLRRNPPGITDIVLERLRRQLGWGGRWAWALEDDAEGDDHDEQELDWEAAESEAEAEAEAGPSSSTGSSTQRPIVRSSRRVGQRSGVRRRCRGQALMGAAAYDTQRPWSSAAADGLPDKLQGCYSGQLLTAEQEAWLGELVQARRAAQRAQQQQQQQAAPASGGSSSSTALWRSRGSGPAEPLELAMRRGAAAQQLLFDANVRLVTMARCKLLGSGRFLPPELLQELDNAGRDALWLAAAGFQPGRGNRFSSYAVSAVQNKMRNVLRHRGEVGMHVPKEVHPWRARVRAAARHLQLAEQQQRQQQLTSGQQQQEQQQEEQQEKAGMTPFEQLAAAAHLTQRQVQLGLAGSRRQRLASLGCLVAAEAVEGAGGRRSNRSDQLARFGDVPQQEQQEQEEAELAAAAAREAVQLLLSRLSSSRHADVLRLRHRLDDTCGIPEQRELDFTAVGRQLGVSRQRAQVLYRAAVDAARQQAAALGMC</sequence>
<keyword evidence="4" id="KW-1185">Reference proteome</keyword>
<reference evidence="3 4" key="1">
    <citation type="journal article" date="2018" name="Plant J.">
        <title>Genome sequences of Chlorella sorokiniana UTEX 1602 and Micractinium conductrix SAG 241.80: implications to maltose excretion by a green alga.</title>
        <authorList>
            <person name="Arriola M.B."/>
            <person name="Velmurugan N."/>
            <person name="Zhang Y."/>
            <person name="Plunkett M.H."/>
            <person name="Hondzo H."/>
            <person name="Barney B.M."/>
        </authorList>
    </citation>
    <scope>NUCLEOTIDE SEQUENCE [LARGE SCALE GENOMIC DNA]</scope>
    <source>
        <strain evidence="4">UTEX 1602</strain>
    </source>
</reference>
<name>A0A2P6TQV1_CHLSO</name>
<feature type="compositionally biased region" description="Acidic residues" evidence="2">
    <location>
        <begin position="120"/>
        <end position="144"/>
    </location>
</feature>
<dbReference type="AlphaFoldDB" id="A0A2P6TQV1"/>
<dbReference type="GO" id="GO:0003700">
    <property type="term" value="F:DNA-binding transcription factor activity"/>
    <property type="evidence" value="ECO:0007669"/>
    <property type="project" value="InterPro"/>
</dbReference>
<evidence type="ECO:0000313" key="3">
    <source>
        <dbReference type="EMBL" id="PRW56440.1"/>
    </source>
</evidence>
<feature type="compositionally biased region" description="Low complexity" evidence="2">
    <location>
        <begin position="145"/>
        <end position="156"/>
    </location>
</feature>
<feature type="compositionally biased region" description="Low complexity" evidence="2">
    <location>
        <begin position="234"/>
        <end position="245"/>
    </location>
</feature>
<dbReference type="OrthoDB" id="515756at2759"/>
<accession>A0A2P6TQV1</accession>
<evidence type="ECO:0000313" key="4">
    <source>
        <dbReference type="Proteomes" id="UP000239899"/>
    </source>
</evidence>
<comment type="caution">
    <text evidence="3">The sequence shown here is derived from an EMBL/GenBank/DDBJ whole genome shotgun (WGS) entry which is preliminary data.</text>
</comment>